<proteinExistence type="predicted"/>
<organism evidence="2 3">
    <name type="scientific">Putridiphycobacter roseus</name>
    <dbReference type="NCBI Taxonomy" id="2219161"/>
    <lineage>
        <taxon>Bacteria</taxon>
        <taxon>Pseudomonadati</taxon>
        <taxon>Bacteroidota</taxon>
        <taxon>Flavobacteriia</taxon>
        <taxon>Flavobacteriales</taxon>
        <taxon>Crocinitomicaceae</taxon>
        <taxon>Putridiphycobacter</taxon>
    </lineage>
</organism>
<protein>
    <submittedName>
        <fullName evidence="2">Transcriptional regulator</fullName>
    </submittedName>
</protein>
<dbReference type="RefSeq" id="WP_111063181.1">
    <property type="nucleotide sequence ID" value="NZ_JBHUCU010000032.1"/>
</dbReference>
<reference evidence="2 3" key="1">
    <citation type="submission" date="2018-06" db="EMBL/GenBank/DDBJ databases">
        <title>The draft genome sequence of Crocinitomix sp. SM1701.</title>
        <authorList>
            <person name="Zhang X."/>
        </authorList>
    </citation>
    <scope>NUCLEOTIDE SEQUENCE [LARGE SCALE GENOMIC DNA]</scope>
    <source>
        <strain evidence="2 3">SM1701</strain>
    </source>
</reference>
<dbReference type="PANTHER" id="PTHR40455:SF1">
    <property type="entry name" value="ANTITOXIN HIGA"/>
    <property type="match status" value="1"/>
</dbReference>
<dbReference type="PANTHER" id="PTHR40455">
    <property type="entry name" value="ANTITOXIN HIGA"/>
    <property type="match status" value="1"/>
</dbReference>
<dbReference type="InterPro" id="IPR039060">
    <property type="entry name" value="Antitox_HigA"/>
</dbReference>
<comment type="caution">
    <text evidence="2">The sequence shown here is derived from an EMBL/GenBank/DDBJ whole genome shotgun (WGS) entry which is preliminary data.</text>
</comment>
<dbReference type="InterPro" id="IPR001387">
    <property type="entry name" value="Cro/C1-type_HTH"/>
</dbReference>
<dbReference type="Gene3D" id="1.10.260.40">
    <property type="entry name" value="lambda repressor-like DNA-binding domains"/>
    <property type="match status" value="1"/>
</dbReference>
<dbReference type="OrthoDB" id="9796786at2"/>
<evidence type="ECO:0000259" key="1">
    <source>
        <dbReference type="PROSITE" id="PS50943"/>
    </source>
</evidence>
<evidence type="ECO:0000313" key="2">
    <source>
        <dbReference type="EMBL" id="PZE17057.1"/>
    </source>
</evidence>
<dbReference type="SMART" id="SM00530">
    <property type="entry name" value="HTH_XRE"/>
    <property type="match status" value="1"/>
</dbReference>
<dbReference type="AlphaFoldDB" id="A0A2W1MYU7"/>
<dbReference type="SUPFAM" id="SSF47413">
    <property type="entry name" value="lambda repressor-like DNA-binding domains"/>
    <property type="match status" value="1"/>
</dbReference>
<dbReference type="GO" id="GO:0001046">
    <property type="term" value="F:core promoter sequence-specific DNA binding"/>
    <property type="evidence" value="ECO:0007669"/>
    <property type="project" value="TreeGrafter"/>
</dbReference>
<evidence type="ECO:0000313" key="3">
    <source>
        <dbReference type="Proteomes" id="UP000249248"/>
    </source>
</evidence>
<sequence>MEMRLIKTEEDYNNALTRMDELFDVTPKSKEFAEAELLMALIEMYEEKHYKIDAPDAIEAIKFRMEQTGMKPTELAKYLGTRGRVSEILNRKRKLTVSMMRILHQELGIPAESLLA</sequence>
<name>A0A2W1MYU7_9FLAO</name>
<accession>A0A2W1MYU7</accession>
<dbReference type="InterPro" id="IPR010982">
    <property type="entry name" value="Lambda_DNA-bd_dom_sf"/>
</dbReference>
<dbReference type="Proteomes" id="UP000249248">
    <property type="component" value="Unassembled WGS sequence"/>
</dbReference>
<dbReference type="Pfam" id="PF01381">
    <property type="entry name" value="HTH_3"/>
    <property type="match status" value="1"/>
</dbReference>
<dbReference type="GO" id="GO:0006355">
    <property type="term" value="P:regulation of DNA-templated transcription"/>
    <property type="evidence" value="ECO:0007669"/>
    <property type="project" value="InterPro"/>
</dbReference>
<dbReference type="EMBL" id="QKSB01000005">
    <property type="protein sequence ID" value="PZE17057.1"/>
    <property type="molecule type" value="Genomic_DNA"/>
</dbReference>
<feature type="domain" description="HTH cro/C1-type" evidence="1">
    <location>
        <begin position="61"/>
        <end position="114"/>
    </location>
</feature>
<dbReference type="PROSITE" id="PS50943">
    <property type="entry name" value="HTH_CROC1"/>
    <property type="match status" value="1"/>
</dbReference>
<gene>
    <name evidence="2" type="ORF">DNU06_09940</name>
</gene>
<keyword evidence="3" id="KW-1185">Reference proteome</keyword>